<organism evidence="3 4">
    <name type="scientific">Meloidogyne hapla</name>
    <name type="common">Root-knot nematode worm</name>
    <dbReference type="NCBI Taxonomy" id="6305"/>
    <lineage>
        <taxon>Eukaryota</taxon>
        <taxon>Metazoa</taxon>
        <taxon>Ecdysozoa</taxon>
        <taxon>Nematoda</taxon>
        <taxon>Chromadorea</taxon>
        <taxon>Rhabditida</taxon>
        <taxon>Tylenchina</taxon>
        <taxon>Tylenchomorpha</taxon>
        <taxon>Tylenchoidea</taxon>
        <taxon>Meloidogynidae</taxon>
        <taxon>Meloidogyninae</taxon>
        <taxon>Meloidogyne</taxon>
    </lineage>
</organism>
<feature type="compositionally biased region" description="Polar residues" evidence="1">
    <location>
        <begin position="1"/>
        <end position="24"/>
    </location>
</feature>
<dbReference type="GO" id="GO:0042500">
    <property type="term" value="F:aspartic endopeptidase activity, intramembrane cleaving"/>
    <property type="evidence" value="ECO:0007669"/>
    <property type="project" value="InterPro"/>
</dbReference>
<dbReference type="Proteomes" id="UP000095281">
    <property type="component" value="Unplaced"/>
</dbReference>
<dbReference type="PANTHER" id="PTHR10202">
    <property type="entry name" value="PRESENILIN"/>
    <property type="match status" value="1"/>
</dbReference>
<dbReference type="GO" id="GO:0016485">
    <property type="term" value="P:protein processing"/>
    <property type="evidence" value="ECO:0007669"/>
    <property type="project" value="InterPro"/>
</dbReference>
<feature type="compositionally biased region" description="Low complexity" evidence="1">
    <location>
        <begin position="25"/>
        <end position="39"/>
    </location>
</feature>
<evidence type="ECO:0000256" key="2">
    <source>
        <dbReference type="SAM" id="Phobius"/>
    </source>
</evidence>
<evidence type="ECO:0000256" key="1">
    <source>
        <dbReference type="SAM" id="MobiDB-lite"/>
    </source>
</evidence>
<keyword evidence="2" id="KW-0472">Membrane</keyword>
<dbReference type="GO" id="GO:0007219">
    <property type="term" value="P:Notch signaling pathway"/>
    <property type="evidence" value="ECO:0007669"/>
    <property type="project" value="TreeGrafter"/>
</dbReference>
<evidence type="ECO:0000313" key="3">
    <source>
        <dbReference type="Proteomes" id="UP000095281"/>
    </source>
</evidence>
<proteinExistence type="predicted"/>
<dbReference type="GO" id="GO:0070765">
    <property type="term" value="C:gamma-secretase complex"/>
    <property type="evidence" value="ECO:0007669"/>
    <property type="project" value="TreeGrafter"/>
</dbReference>
<evidence type="ECO:0000313" key="4">
    <source>
        <dbReference type="WBParaSite" id="MhA1_Contig2126.frz3.gene3"/>
    </source>
</evidence>
<accession>A0A1I8BE62</accession>
<feature type="transmembrane region" description="Helical" evidence="2">
    <location>
        <begin position="144"/>
        <end position="165"/>
    </location>
</feature>
<dbReference type="Pfam" id="PF01080">
    <property type="entry name" value="Presenilin"/>
    <property type="match status" value="1"/>
</dbReference>
<keyword evidence="2" id="KW-1133">Transmembrane helix</keyword>
<dbReference type="GO" id="GO:0055074">
    <property type="term" value="P:calcium ion homeostasis"/>
    <property type="evidence" value="ECO:0007669"/>
    <property type="project" value="TreeGrafter"/>
</dbReference>
<dbReference type="WBParaSite" id="MhA1_Contig2126.frz3.gene3">
    <property type="protein sequence ID" value="MhA1_Contig2126.frz3.gene3"/>
    <property type="gene ID" value="MhA1_Contig2126.frz3.gene3"/>
</dbReference>
<name>A0A1I8BE62_MELHA</name>
<feature type="region of interest" description="Disordered" evidence="1">
    <location>
        <begin position="1"/>
        <end position="77"/>
    </location>
</feature>
<sequence>MELATIPQNSSAMSTTGTNGSPQHNQESGNNEQNIQQQERIGVKKKTKRRKVSSDSKLSESAQRQQPKRRRDSLTSEKMMEEQALKYGASHVIHLFVPVSLCMAVVILTMMTVGYYSKAGEYLPYTPFHGKTTDGAGEILLQSLANAGILLIVIIVMTIVLIVLYKAKCYKIIHAWLMLSSLMLLSMFTLSFIE</sequence>
<dbReference type="GO" id="GO:0006509">
    <property type="term" value="P:membrane protein ectodomain proteolysis"/>
    <property type="evidence" value="ECO:0007669"/>
    <property type="project" value="TreeGrafter"/>
</dbReference>
<protein>
    <submittedName>
        <fullName evidence="4">Ankyrin repeat-containing protein</fullName>
    </submittedName>
</protein>
<keyword evidence="3" id="KW-1185">Reference proteome</keyword>
<dbReference type="InterPro" id="IPR001108">
    <property type="entry name" value="Peptidase_A22A"/>
</dbReference>
<feature type="transmembrane region" description="Helical" evidence="2">
    <location>
        <begin position="95"/>
        <end position="116"/>
    </location>
</feature>
<feature type="transmembrane region" description="Helical" evidence="2">
    <location>
        <begin position="172"/>
        <end position="193"/>
    </location>
</feature>
<reference evidence="4" key="1">
    <citation type="submission" date="2016-11" db="UniProtKB">
        <authorList>
            <consortium name="WormBaseParasite"/>
        </authorList>
    </citation>
    <scope>IDENTIFICATION</scope>
</reference>
<dbReference type="PANTHER" id="PTHR10202:SF13">
    <property type="entry name" value="PRESENILIN HOMOLOG"/>
    <property type="match status" value="1"/>
</dbReference>
<dbReference type="AlphaFoldDB" id="A0A1I8BE62"/>
<dbReference type="GO" id="GO:0034205">
    <property type="term" value="P:amyloid-beta formation"/>
    <property type="evidence" value="ECO:0007669"/>
    <property type="project" value="TreeGrafter"/>
</dbReference>
<keyword evidence="2" id="KW-0812">Transmembrane</keyword>